<evidence type="ECO:0000256" key="12">
    <source>
        <dbReference type="ARBA" id="ARBA00023065"/>
    </source>
</evidence>
<evidence type="ECO:0000256" key="9">
    <source>
        <dbReference type="ARBA" id="ARBA00022946"/>
    </source>
</evidence>
<dbReference type="GO" id="GO:0006813">
    <property type="term" value="P:potassium ion transport"/>
    <property type="evidence" value="ECO:0007669"/>
    <property type="project" value="UniProtKB-KW"/>
</dbReference>
<keyword evidence="12" id="KW-0406">Ion transport</keyword>
<evidence type="ECO:0000256" key="5">
    <source>
        <dbReference type="ARBA" id="ARBA00022692"/>
    </source>
</evidence>
<dbReference type="CDD" id="cd03249">
    <property type="entry name" value="ABC_MTABC3_MDL1_MDL2"/>
    <property type="match status" value="1"/>
</dbReference>
<keyword evidence="14 18" id="KW-0472">Membrane</keyword>
<dbReference type="Pfam" id="PF00664">
    <property type="entry name" value="ABC_membrane"/>
    <property type="match status" value="1"/>
</dbReference>
<sequence length="716" mass="77989">MYLLLTSKLCGSYLRSYVLSGFPRIITVARSYRAAIPIEQQGLKILAKSAVKNVGSTCRLRALHIWKFLEQKPNSLVRRWSFLKYTGLLAVGALVVRSKLSSAYCGLKLSHKSSSHPTEKNDKDGEKSQPKFDFREFWNFLWPDLWLLFLASLSAFAVAMVNIQLPLLLGSLVNAVSSLTGGGHGSDFFQVLRGPSMKLISIYGAQAILTFAYISFLSCLGERLSERMRNALFASLIRQDIAFFDSHKTGELVNRLTADIQDFKSAFKQVISQGLRSTTQTIGCVVSLYLISPKLTVVMMVILPVVIIGGTLFGSLLRRLSRAAQAQVATATAVADEALGNVRTVRAFAMEDKETKLYHDEVSKSKTLNELLGIGVGAFQGMANLAINGLALVVLYYGGSLLATREMEPGDLMSFLVATQTIQRSLGSMSLLFGQIVRGMSAGARVFEYLVIKPTIPVTGGTQMPLENIHGQVDFKNVTFSYPARPAQTVLKDFSLSMPAGTMVALCGSSGAGKSTVAALLERFYDVDSGSISLDGHDITALDPTWLRGSVIGFIHQEPVLFATSVLENIRYGRPDATDEEVLAAAQQANADGFIRGFPEGYSTVLGERGVTVSGGQKQRIAIARALLKNPAILILDEATSALDAESERVVQDALDKVTKGRTVVVIAHRLSTIQNADMIVVLSHGNIREVGTHQELMSRNGLYADLVRRQMQDQD</sequence>
<keyword evidence="4" id="KW-0633">Potassium transport</keyword>
<comment type="similarity">
    <text evidence="2">Belongs to the ABC transporter superfamily. ABCB family. Multidrug resistance exporter (TC 3.A.1.201) subfamily.</text>
</comment>
<dbReference type="PANTHER" id="PTHR43394">
    <property type="entry name" value="ATP-DEPENDENT PERMEASE MDL1, MITOCHONDRIAL"/>
    <property type="match status" value="1"/>
</dbReference>
<evidence type="ECO:0000256" key="6">
    <source>
        <dbReference type="ARBA" id="ARBA00022741"/>
    </source>
</evidence>
<evidence type="ECO:0000259" key="19">
    <source>
        <dbReference type="PROSITE" id="PS50893"/>
    </source>
</evidence>
<dbReference type="InterPro" id="IPR003593">
    <property type="entry name" value="AAA+_ATPase"/>
</dbReference>
<dbReference type="GO" id="GO:0090374">
    <property type="term" value="P:oligopeptide export from mitochondrion"/>
    <property type="evidence" value="ECO:0007669"/>
    <property type="project" value="TreeGrafter"/>
</dbReference>
<dbReference type="AlphaFoldDB" id="A0A9W9YLL2"/>
<dbReference type="PROSITE" id="PS00211">
    <property type="entry name" value="ABC_TRANSPORTER_1"/>
    <property type="match status" value="1"/>
</dbReference>
<keyword evidence="9" id="KW-0809">Transit peptide</keyword>
<keyword evidence="7" id="KW-0999">Mitochondrion inner membrane</keyword>
<dbReference type="FunFam" id="1.20.1560.10:FF:000016">
    <property type="entry name" value="ATP-binding cassette sub-family B member 8, mitochondrial"/>
    <property type="match status" value="1"/>
</dbReference>
<evidence type="ECO:0000256" key="18">
    <source>
        <dbReference type="SAM" id="Phobius"/>
    </source>
</evidence>
<evidence type="ECO:0000256" key="4">
    <source>
        <dbReference type="ARBA" id="ARBA00022538"/>
    </source>
</evidence>
<feature type="transmembrane region" description="Helical" evidence="18">
    <location>
        <begin position="200"/>
        <end position="220"/>
    </location>
</feature>
<evidence type="ECO:0000256" key="14">
    <source>
        <dbReference type="ARBA" id="ARBA00023136"/>
    </source>
</evidence>
<dbReference type="OrthoDB" id="6500128at2759"/>
<evidence type="ECO:0000256" key="3">
    <source>
        <dbReference type="ARBA" id="ARBA00022448"/>
    </source>
</evidence>
<dbReference type="PANTHER" id="PTHR43394:SF17">
    <property type="entry name" value="MITOCHONDRIAL POTASSIUM CHANNEL ATP-BINDING SUBUNIT"/>
    <property type="match status" value="1"/>
</dbReference>
<feature type="domain" description="ABC transporter" evidence="19">
    <location>
        <begin position="473"/>
        <end position="710"/>
    </location>
</feature>
<feature type="transmembrane region" description="Helical" evidence="18">
    <location>
        <begin position="371"/>
        <end position="397"/>
    </location>
</feature>
<keyword evidence="3" id="KW-0813">Transport</keyword>
<evidence type="ECO:0000256" key="10">
    <source>
        <dbReference type="ARBA" id="ARBA00022958"/>
    </source>
</evidence>
<dbReference type="GO" id="GO:0016887">
    <property type="term" value="F:ATP hydrolysis activity"/>
    <property type="evidence" value="ECO:0007669"/>
    <property type="project" value="InterPro"/>
</dbReference>
<feature type="transmembrane region" description="Helical" evidence="18">
    <location>
        <begin position="145"/>
        <end position="169"/>
    </location>
</feature>
<keyword evidence="11 18" id="KW-1133">Transmembrane helix</keyword>
<evidence type="ECO:0000256" key="1">
    <source>
        <dbReference type="ARBA" id="ARBA00004448"/>
    </source>
</evidence>
<name>A0A9W9YLL2_9CNID</name>
<dbReference type="SUPFAM" id="SSF52540">
    <property type="entry name" value="P-loop containing nucleoside triphosphate hydrolases"/>
    <property type="match status" value="1"/>
</dbReference>
<gene>
    <name evidence="21" type="primary">ABCB8</name>
    <name evidence="21" type="ORF">OS493_024352</name>
</gene>
<dbReference type="PROSITE" id="PS50893">
    <property type="entry name" value="ABC_TRANSPORTER_2"/>
    <property type="match status" value="1"/>
</dbReference>
<dbReference type="InterPro" id="IPR036640">
    <property type="entry name" value="ABC1_TM_sf"/>
</dbReference>
<evidence type="ECO:0000256" key="16">
    <source>
        <dbReference type="ARBA" id="ARBA00041416"/>
    </source>
</evidence>
<accession>A0A9W9YLL2</accession>
<evidence type="ECO:0000313" key="22">
    <source>
        <dbReference type="Proteomes" id="UP001163046"/>
    </source>
</evidence>
<proteinExistence type="inferred from homology"/>
<keyword evidence="6" id="KW-0547">Nucleotide-binding</keyword>
<evidence type="ECO:0000256" key="17">
    <source>
        <dbReference type="ARBA" id="ARBA00042968"/>
    </source>
</evidence>
<evidence type="ECO:0000313" key="21">
    <source>
        <dbReference type="EMBL" id="KAJ7357545.1"/>
    </source>
</evidence>
<evidence type="ECO:0000256" key="7">
    <source>
        <dbReference type="ARBA" id="ARBA00022792"/>
    </source>
</evidence>
<evidence type="ECO:0000256" key="15">
    <source>
        <dbReference type="ARBA" id="ARBA00040439"/>
    </source>
</evidence>
<dbReference type="FunFam" id="3.40.50.300:FF:000403">
    <property type="entry name" value="ATP-binding cassette sub-family B member 8, mitochondrial"/>
    <property type="match status" value="1"/>
</dbReference>
<feature type="domain" description="ABC transmembrane type-1" evidence="20">
    <location>
        <begin position="149"/>
        <end position="438"/>
    </location>
</feature>
<keyword evidence="8 21" id="KW-0067">ATP-binding</keyword>
<dbReference type="GO" id="GO:0015421">
    <property type="term" value="F:ABC-type oligopeptide transporter activity"/>
    <property type="evidence" value="ECO:0007669"/>
    <property type="project" value="TreeGrafter"/>
</dbReference>
<dbReference type="GO" id="GO:0005524">
    <property type="term" value="F:ATP binding"/>
    <property type="evidence" value="ECO:0007669"/>
    <property type="project" value="UniProtKB-KW"/>
</dbReference>
<reference evidence="21" key="1">
    <citation type="submission" date="2023-01" db="EMBL/GenBank/DDBJ databases">
        <title>Genome assembly of the deep-sea coral Lophelia pertusa.</title>
        <authorList>
            <person name="Herrera S."/>
            <person name="Cordes E."/>
        </authorList>
    </citation>
    <scope>NUCLEOTIDE SEQUENCE</scope>
    <source>
        <strain evidence="21">USNM1676648</strain>
        <tissue evidence="21">Polyp</tissue>
    </source>
</reference>
<dbReference type="InterPro" id="IPR003439">
    <property type="entry name" value="ABC_transporter-like_ATP-bd"/>
</dbReference>
<evidence type="ECO:0000256" key="13">
    <source>
        <dbReference type="ARBA" id="ARBA00023128"/>
    </source>
</evidence>
<dbReference type="Gene3D" id="3.40.50.300">
    <property type="entry name" value="P-loop containing nucleotide triphosphate hydrolases"/>
    <property type="match status" value="1"/>
</dbReference>
<protein>
    <recommendedName>
        <fullName evidence="15">Mitochondrial potassium channel ATP-binding subunit</fullName>
    </recommendedName>
    <alternativeName>
        <fullName evidence="17">ATP-binding cassette sub-family B member 8, mitochondrial</fullName>
    </alternativeName>
    <alternativeName>
        <fullName evidence="16">Mitochondrial sulfonylurea-receptor</fullName>
    </alternativeName>
</protein>
<dbReference type="PIRSF" id="PIRSF002773">
    <property type="entry name" value="ABC_prm/ATPase_B"/>
    <property type="match status" value="1"/>
</dbReference>
<dbReference type="GO" id="GO:0005743">
    <property type="term" value="C:mitochondrial inner membrane"/>
    <property type="evidence" value="ECO:0007669"/>
    <property type="project" value="UniProtKB-SubCell"/>
</dbReference>
<evidence type="ECO:0000259" key="20">
    <source>
        <dbReference type="PROSITE" id="PS50929"/>
    </source>
</evidence>
<feature type="transmembrane region" description="Helical" evidence="18">
    <location>
        <begin position="297"/>
        <end position="317"/>
    </location>
</feature>
<dbReference type="PROSITE" id="PS50929">
    <property type="entry name" value="ABC_TM1F"/>
    <property type="match status" value="1"/>
</dbReference>
<keyword evidence="5 18" id="KW-0812">Transmembrane</keyword>
<comment type="subcellular location">
    <subcellularLocation>
        <location evidence="1">Mitochondrion inner membrane</location>
        <topology evidence="1">Multi-pass membrane protein</topology>
    </subcellularLocation>
</comment>
<dbReference type="Gene3D" id="1.20.1560.10">
    <property type="entry name" value="ABC transporter type 1, transmembrane domain"/>
    <property type="match status" value="1"/>
</dbReference>
<comment type="caution">
    <text evidence="21">The sequence shown here is derived from an EMBL/GenBank/DDBJ whole genome shotgun (WGS) entry which is preliminary data.</text>
</comment>
<organism evidence="21 22">
    <name type="scientific">Desmophyllum pertusum</name>
    <dbReference type="NCBI Taxonomy" id="174260"/>
    <lineage>
        <taxon>Eukaryota</taxon>
        <taxon>Metazoa</taxon>
        <taxon>Cnidaria</taxon>
        <taxon>Anthozoa</taxon>
        <taxon>Hexacorallia</taxon>
        <taxon>Scleractinia</taxon>
        <taxon>Caryophylliina</taxon>
        <taxon>Caryophylliidae</taxon>
        <taxon>Desmophyllum</taxon>
    </lineage>
</organism>
<dbReference type="SUPFAM" id="SSF90123">
    <property type="entry name" value="ABC transporter transmembrane region"/>
    <property type="match status" value="1"/>
</dbReference>
<evidence type="ECO:0000256" key="2">
    <source>
        <dbReference type="ARBA" id="ARBA00007577"/>
    </source>
</evidence>
<evidence type="ECO:0000256" key="11">
    <source>
        <dbReference type="ARBA" id="ARBA00022989"/>
    </source>
</evidence>
<dbReference type="InterPro" id="IPR011527">
    <property type="entry name" value="ABC1_TM_dom"/>
</dbReference>
<keyword evidence="22" id="KW-1185">Reference proteome</keyword>
<dbReference type="CDD" id="cd18574">
    <property type="entry name" value="ABC_6TM_ABCB8_like"/>
    <property type="match status" value="1"/>
</dbReference>
<dbReference type="InterPro" id="IPR017871">
    <property type="entry name" value="ABC_transporter-like_CS"/>
</dbReference>
<feature type="transmembrane region" description="Helical" evidence="18">
    <location>
        <begin position="274"/>
        <end position="291"/>
    </location>
</feature>
<dbReference type="InterPro" id="IPR027417">
    <property type="entry name" value="P-loop_NTPase"/>
</dbReference>
<evidence type="ECO:0000256" key="8">
    <source>
        <dbReference type="ARBA" id="ARBA00022840"/>
    </source>
</evidence>
<dbReference type="Pfam" id="PF00005">
    <property type="entry name" value="ABC_tran"/>
    <property type="match status" value="1"/>
</dbReference>
<dbReference type="SMART" id="SM00382">
    <property type="entry name" value="AAA"/>
    <property type="match status" value="1"/>
</dbReference>
<dbReference type="EMBL" id="MU827320">
    <property type="protein sequence ID" value="KAJ7357545.1"/>
    <property type="molecule type" value="Genomic_DNA"/>
</dbReference>
<keyword evidence="10" id="KW-0630">Potassium</keyword>
<keyword evidence="13" id="KW-0496">Mitochondrion</keyword>
<dbReference type="InterPro" id="IPR039421">
    <property type="entry name" value="Type_1_exporter"/>
</dbReference>
<dbReference type="Proteomes" id="UP001163046">
    <property type="component" value="Unassembled WGS sequence"/>
</dbReference>